<dbReference type="InterPro" id="IPR022961">
    <property type="entry name" value="Gly_tRNA_ligase_bac"/>
</dbReference>
<evidence type="ECO:0000259" key="9">
    <source>
        <dbReference type="PROSITE" id="PS50862"/>
    </source>
</evidence>
<keyword evidence="4" id="KW-0436">Ligase</keyword>
<dbReference type="InterPro" id="IPR004154">
    <property type="entry name" value="Anticodon-bd"/>
</dbReference>
<dbReference type="NCBIfam" id="NF003211">
    <property type="entry name" value="PRK04173.1"/>
    <property type="match status" value="1"/>
</dbReference>
<dbReference type="PROSITE" id="PS50862">
    <property type="entry name" value="AA_TRNA_LIGASE_II"/>
    <property type="match status" value="1"/>
</dbReference>
<dbReference type="PRINTS" id="PR01043">
    <property type="entry name" value="TRNASYNTHGLY"/>
</dbReference>
<comment type="similarity">
    <text evidence="1">Belongs to the class-II aminoacyl-tRNA synthetase family.</text>
</comment>
<evidence type="ECO:0000256" key="7">
    <source>
        <dbReference type="ARBA" id="ARBA00022917"/>
    </source>
</evidence>
<feature type="domain" description="Aminoacyl-transfer RNA synthetases class-II family profile" evidence="9">
    <location>
        <begin position="17"/>
        <end position="351"/>
    </location>
</feature>
<dbReference type="FunFam" id="3.40.50.800:FF:000002">
    <property type="entry name" value="Glycine--tRNA ligase"/>
    <property type="match status" value="1"/>
</dbReference>
<dbReference type="InterPro" id="IPR036621">
    <property type="entry name" value="Anticodon-bd_dom_sf"/>
</dbReference>
<dbReference type="InterPro" id="IPR027031">
    <property type="entry name" value="Gly-tRNA_synthase/POLG2"/>
</dbReference>
<dbReference type="Gene3D" id="3.30.930.10">
    <property type="entry name" value="Bira Bifunctional Protein, Domain 2"/>
    <property type="match status" value="1"/>
</dbReference>
<keyword evidence="3" id="KW-0963">Cytoplasm</keyword>
<evidence type="ECO:0000256" key="5">
    <source>
        <dbReference type="ARBA" id="ARBA00022741"/>
    </source>
</evidence>
<dbReference type="Pfam" id="PF00587">
    <property type="entry name" value="tRNA-synt_2b"/>
    <property type="match status" value="1"/>
</dbReference>
<gene>
    <name evidence="10" type="ORF">METZ01_LOCUS20191</name>
</gene>
<dbReference type="GO" id="GO:0006426">
    <property type="term" value="P:glycyl-tRNA aminoacylation"/>
    <property type="evidence" value="ECO:0007669"/>
    <property type="project" value="InterPro"/>
</dbReference>
<dbReference type="EMBL" id="UINC01001008">
    <property type="protein sequence ID" value="SUZ67337.1"/>
    <property type="molecule type" value="Genomic_DNA"/>
</dbReference>
<proteinExistence type="inferred from homology"/>
<sequence>VVGTLGAMTSTESSLFDQVVNLCKRRSFVFPSAEIYGGFRSTYDYGPLGVLMLRNVKDAWWRSMVQLRNDVVGLDAAILSPPQIWEASGHLDNFSDPLVDCTKCKTRHRQDQLEHQDTCPSCGESGTFTEARAFNLMFKTQAGPVEGAGADVYLRPETAQGMFINFKNIIETSRKKPPFGIAQVGKSFRNEITPGNFVFRTREFEQMELEFFVPPDEADDWYEYWVNERYQWYINLGIPADQLRLRPHEDDELSHYSSGTSDVEFLFPWGWGELEGIANRGDFDLKQHAQHSGQKLEYFDQGTGERYVPHCIEPAAGATRSMMAFLMAAYDEEQVNDDTRTVLRLHPRLAPYKVAVLPLSKKDTLLPKAEEVLQSLQPHFMCDYDITQAIGKRYRRQDEIGTPYCVTIDFDTLEDNAVTVRERDSMEQQRIPVDHLVAHLTDQLAL</sequence>
<dbReference type="Pfam" id="PF03129">
    <property type="entry name" value="HGTP_anticodon"/>
    <property type="match status" value="1"/>
</dbReference>
<dbReference type="InterPro" id="IPR002315">
    <property type="entry name" value="tRNA-synt_gly"/>
</dbReference>
<evidence type="ECO:0000256" key="8">
    <source>
        <dbReference type="ARBA" id="ARBA00023146"/>
    </source>
</evidence>
<keyword evidence="8" id="KW-0030">Aminoacyl-tRNA synthetase</keyword>
<dbReference type="SUPFAM" id="SSF52954">
    <property type="entry name" value="Class II aaRS ABD-related"/>
    <property type="match status" value="1"/>
</dbReference>
<dbReference type="GO" id="GO:0004820">
    <property type="term" value="F:glycine-tRNA ligase activity"/>
    <property type="evidence" value="ECO:0007669"/>
    <property type="project" value="UniProtKB-EC"/>
</dbReference>
<dbReference type="Gene3D" id="3.40.50.800">
    <property type="entry name" value="Anticodon-binding domain"/>
    <property type="match status" value="1"/>
</dbReference>
<dbReference type="GO" id="GO:0005524">
    <property type="term" value="F:ATP binding"/>
    <property type="evidence" value="ECO:0007669"/>
    <property type="project" value="UniProtKB-KW"/>
</dbReference>
<reference evidence="10" key="1">
    <citation type="submission" date="2018-05" db="EMBL/GenBank/DDBJ databases">
        <authorList>
            <person name="Lanie J.A."/>
            <person name="Ng W.-L."/>
            <person name="Kazmierczak K.M."/>
            <person name="Andrzejewski T.M."/>
            <person name="Davidsen T.M."/>
            <person name="Wayne K.J."/>
            <person name="Tettelin H."/>
            <person name="Glass J.I."/>
            <person name="Rusch D."/>
            <person name="Podicherti R."/>
            <person name="Tsui H.-C.T."/>
            <person name="Winkler M.E."/>
        </authorList>
    </citation>
    <scope>NUCLEOTIDE SEQUENCE</scope>
</reference>
<organism evidence="10">
    <name type="scientific">marine metagenome</name>
    <dbReference type="NCBI Taxonomy" id="408172"/>
    <lineage>
        <taxon>unclassified sequences</taxon>
        <taxon>metagenomes</taxon>
        <taxon>ecological metagenomes</taxon>
    </lineage>
</organism>
<accession>A0A381PMI4</accession>
<dbReference type="PANTHER" id="PTHR10745:SF8">
    <property type="entry name" value="DNA POLYMERASE SUBUNIT GAMMA-2, MITOCHONDRIAL"/>
    <property type="match status" value="1"/>
</dbReference>
<evidence type="ECO:0000256" key="1">
    <source>
        <dbReference type="ARBA" id="ARBA00008226"/>
    </source>
</evidence>
<dbReference type="EC" id="6.1.1.14" evidence="2"/>
<dbReference type="InterPro" id="IPR002314">
    <property type="entry name" value="aa-tRNA-synt_IIb"/>
</dbReference>
<evidence type="ECO:0000313" key="10">
    <source>
        <dbReference type="EMBL" id="SUZ67337.1"/>
    </source>
</evidence>
<dbReference type="GO" id="GO:0005737">
    <property type="term" value="C:cytoplasm"/>
    <property type="evidence" value="ECO:0007669"/>
    <property type="project" value="InterPro"/>
</dbReference>
<dbReference type="HAMAP" id="MF_00253_B">
    <property type="entry name" value="Gly_tRNA_synth_B"/>
    <property type="match status" value="1"/>
</dbReference>
<evidence type="ECO:0000256" key="6">
    <source>
        <dbReference type="ARBA" id="ARBA00022840"/>
    </source>
</evidence>
<keyword evidence="6" id="KW-0067">ATP-binding</keyword>
<dbReference type="NCBIfam" id="TIGR00389">
    <property type="entry name" value="glyS_dimeric"/>
    <property type="match status" value="1"/>
</dbReference>
<dbReference type="AlphaFoldDB" id="A0A381PMI4"/>
<dbReference type="PANTHER" id="PTHR10745">
    <property type="entry name" value="GLYCYL-TRNA SYNTHETASE/DNA POLYMERASE SUBUNIT GAMMA-2"/>
    <property type="match status" value="1"/>
</dbReference>
<dbReference type="GO" id="GO:0044281">
    <property type="term" value="P:small molecule metabolic process"/>
    <property type="evidence" value="ECO:0007669"/>
    <property type="project" value="UniProtKB-ARBA"/>
</dbReference>
<keyword evidence="7" id="KW-0648">Protein biosynthesis</keyword>
<keyword evidence="5" id="KW-0547">Nucleotide-binding</keyword>
<name>A0A381PMI4_9ZZZZ</name>
<evidence type="ECO:0000256" key="4">
    <source>
        <dbReference type="ARBA" id="ARBA00022598"/>
    </source>
</evidence>
<evidence type="ECO:0000256" key="2">
    <source>
        <dbReference type="ARBA" id="ARBA00012829"/>
    </source>
</evidence>
<dbReference type="InterPro" id="IPR045864">
    <property type="entry name" value="aa-tRNA-synth_II/BPL/LPL"/>
</dbReference>
<dbReference type="SUPFAM" id="SSF55681">
    <property type="entry name" value="Class II aaRS and biotin synthetases"/>
    <property type="match status" value="1"/>
</dbReference>
<protein>
    <recommendedName>
        <fullName evidence="2">glycine--tRNA ligase</fullName>
        <ecNumber evidence="2">6.1.1.14</ecNumber>
    </recommendedName>
</protein>
<dbReference type="InterPro" id="IPR033731">
    <property type="entry name" value="GlyRS-like_core"/>
</dbReference>
<dbReference type="CDD" id="cd00858">
    <property type="entry name" value="GlyRS_anticodon"/>
    <property type="match status" value="1"/>
</dbReference>
<evidence type="ECO:0000256" key="3">
    <source>
        <dbReference type="ARBA" id="ARBA00022490"/>
    </source>
</evidence>
<dbReference type="CDD" id="cd00774">
    <property type="entry name" value="GlyRS-like_core"/>
    <property type="match status" value="1"/>
</dbReference>
<dbReference type="InterPro" id="IPR006195">
    <property type="entry name" value="aa-tRNA-synth_II"/>
</dbReference>
<feature type="non-terminal residue" evidence="10">
    <location>
        <position position="1"/>
    </location>
</feature>